<dbReference type="InterPro" id="IPR011129">
    <property type="entry name" value="CSD"/>
</dbReference>
<evidence type="ECO:0000256" key="1">
    <source>
        <dbReference type="ARBA" id="ARBA00022553"/>
    </source>
</evidence>
<dbReference type="PANTHER" id="PTHR12962:SF1">
    <property type="entry name" value="COLD SHOCK DOMAIN-CONTAINING PROTEIN CG9705"/>
    <property type="match status" value="1"/>
</dbReference>
<keyword evidence="1" id="KW-0597">Phosphoprotein</keyword>
<reference evidence="4" key="2">
    <citation type="submission" date="2023-05" db="EMBL/GenBank/DDBJ databases">
        <authorList>
            <person name="Fouks B."/>
        </authorList>
    </citation>
    <scope>NUCLEOTIDE SEQUENCE</scope>
    <source>
        <strain evidence="4">Stay&amp;Tobe</strain>
        <tissue evidence="4">Testes</tissue>
    </source>
</reference>
<sequence>MIYALSSISHQKCSILIIEVSVIWSNSLHLKGTVISFTVIPHRYRAQRTKGYRADGTGAVGLTLYCLLQKGYLLAKLNMSEHLTEHKFYGKPHSPSLLSPDSPGGSPKLQVPSPIVTRRTRTESTSARAFENPVEHGIVKMFSRSKGHGFIASDNSKEDIFVHISDIEGEYVPLPGDEVQYKLCPIPPKFEKSQAINVRIVNLTPEVHLRWDCPVSEEETESHGH</sequence>
<accession>A0AAD8A4E4</accession>
<evidence type="ECO:0000313" key="4">
    <source>
        <dbReference type="EMBL" id="KAJ9592282.1"/>
    </source>
</evidence>
<dbReference type="FunFam" id="2.40.50.140:FF:000086">
    <property type="entry name" value="Cold shock domain-containing protein C2"/>
    <property type="match status" value="1"/>
</dbReference>
<feature type="compositionally biased region" description="Low complexity" evidence="2">
    <location>
        <begin position="94"/>
        <end position="107"/>
    </location>
</feature>
<dbReference type="Gene3D" id="2.40.50.140">
    <property type="entry name" value="Nucleic acid-binding proteins"/>
    <property type="match status" value="1"/>
</dbReference>
<comment type="caution">
    <text evidence="4">The sequence shown here is derived from an EMBL/GenBank/DDBJ whole genome shotgun (WGS) entry which is preliminary data.</text>
</comment>
<keyword evidence="5" id="KW-1185">Reference proteome</keyword>
<dbReference type="AlphaFoldDB" id="A0AAD8A4E4"/>
<dbReference type="SUPFAM" id="SSF50249">
    <property type="entry name" value="Nucleic acid-binding proteins"/>
    <property type="match status" value="1"/>
</dbReference>
<dbReference type="InterPro" id="IPR019844">
    <property type="entry name" value="CSD_CS"/>
</dbReference>
<dbReference type="PANTHER" id="PTHR12962">
    <property type="entry name" value="CALCIUM-REGULATED HEAT STABLE PROTEIN CRHSP-24-RELATED"/>
    <property type="match status" value="1"/>
</dbReference>
<dbReference type="GO" id="GO:0043488">
    <property type="term" value="P:regulation of mRNA stability"/>
    <property type="evidence" value="ECO:0007669"/>
    <property type="project" value="TreeGrafter"/>
</dbReference>
<reference evidence="4" key="1">
    <citation type="journal article" date="2023" name="IScience">
        <title>Live-bearing cockroach genome reveals convergent evolutionary mechanisms linked to viviparity in insects and beyond.</title>
        <authorList>
            <person name="Fouks B."/>
            <person name="Harrison M.C."/>
            <person name="Mikhailova A.A."/>
            <person name="Marchal E."/>
            <person name="English S."/>
            <person name="Carruthers M."/>
            <person name="Jennings E.C."/>
            <person name="Chiamaka E.L."/>
            <person name="Frigard R.A."/>
            <person name="Pippel M."/>
            <person name="Attardo G.M."/>
            <person name="Benoit J.B."/>
            <person name="Bornberg-Bauer E."/>
            <person name="Tobe S.S."/>
        </authorList>
    </citation>
    <scope>NUCLEOTIDE SEQUENCE</scope>
    <source>
        <strain evidence="4">Stay&amp;Tobe</strain>
    </source>
</reference>
<gene>
    <name evidence="4" type="ORF">L9F63_001178</name>
</gene>
<dbReference type="SMART" id="SM00357">
    <property type="entry name" value="CSP"/>
    <property type="match status" value="1"/>
</dbReference>
<evidence type="ECO:0000256" key="2">
    <source>
        <dbReference type="SAM" id="MobiDB-lite"/>
    </source>
</evidence>
<organism evidence="4 5">
    <name type="scientific">Diploptera punctata</name>
    <name type="common">Pacific beetle cockroach</name>
    <dbReference type="NCBI Taxonomy" id="6984"/>
    <lineage>
        <taxon>Eukaryota</taxon>
        <taxon>Metazoa</taxon>
        <taxon>Ecdysozoa</taxon>
        <taxon>Arthropoda</taxon>
        <taxon>Hexapoda</taxon>
        <taxon>Insecta</taxon>
        <taxon>Pterygota</taxon>
        <taxon>Neoptera</taxon>
        <taxon>Polyneoptera</taxon>
        <taxon>Dictyoptera</taxon>
        <taxon>Blattodea</taxon>
        <taxon>Blaberoidea</taxon>
        <taxon>Blaberidae</taxon>
        <taxon>Diplopterinae</taxon>
        <taxon>Diploptera</taxon>
    </lineage>
</organism>
<name>A0AAD8A4E4_DIPPU</name>
<dbReference type="GO" id="GO:0003730">
    <property type="term" value="F:mRNA 3'-UTR binding"/>
    <property type="evidence" value="ECO:0007669"/>
    <property type="project" value="TreeGrafter"/>
</dbReference>
<feature type="domain" description="CSD" evidence="3">
    <location>
        <begin position="134"/>
        <end position="200"/>
    </location>
</feature>
<dbReference type="InterPro" id="IPR052069">
    <property type="entry name" value="Ca-reg_mRNA-binding_domain"/>
</dbReference>
<feature type="region of interest" description="Disordered" evidence="2">
    <location>
        <begin position="94"/>
        <end position="126"/>
    </location>
</feature>
<dbReference type="CDD" id="cd04458">
    <property type="entry name" value="CSP_CDS"/>
    <property type="match status" value="1"/>
</dbReference>
<dbReference type="PROSITE" id="PS51857">
    <property type="entry name" value="CSD_2"/>
    <property type="match status" value="1"/>
</dbReference>
<protein>
    <recommendedName>
        <fullName evidence="3">CSD domain-containing protein</fullName>
    </recommendedName>
</protein>
<proteinExistence type="predicted"/>
<dbReference type="InterPro" id="IPR012340">
    <property type="entry name" value="NA-bd_OB-fold"/>
</dbReference>
<dbReference type="GO" id="GO:0005737">
    <property type="term" value="C:cytoplasm"/>
    <property type="evidence" value="ECO:0007669"/>
    <property type="project" value="TreeGrafter"/>
</dbReference>
<dbReference type="Proteomes" id="UP001233999">
    <property type="component" value="Unassembled WGS sequence"/>
</dbReference>
<evidence type="ECO:0000259" key="3">
    <source>
        <dbReference type="PROSITE" id="PS51857"/>
    </source>
</evidence>
<dbReference type="Pfam" id="PF00313">
    <property type="entry name" value="CSD"/>
    <property type="match status" value="1"/>
</dbReference>
<evidence type="ECO:0000313" key="5">
    <source>
        <dbReference type="Proteomes" id="UP001233999"/>
    </source>
</evidence>
<dbReference type="InterPro" id="IPR002059">
    <property type="entry name" value="CSP_DNA-bd"/>
</dbReference>
<dbReference type="EMBL" id="JASPKZ010003842">
    <property type="protein sequence ID" value="KAJ9592282.1"/>
    <property type="molecule type" value="Genomic_DNA"/>
</dbReference>
<dbReference type="PROSITE" id="PS00352">
    <property type="entry name" value="CSD_1"/>
    <property type="match status" value="1"/>
</dbReference>